<protein>
    <recommendedName>
        <fullName evidence="4">RxLR effector protein</fullName>
    </recommendedName>
</protein>
<evidence type="ECO:0008006" key="4">
    <source>
        <dbReference type="Google" id="ProtNLM"/>
    </source>
</evidence>
<name>A0A6A3NW37_9STRA</name>
<comment type="caution">
    <text evidence="2">The sequence shown here is derived from an EMBL/GenBank/DDBJ whole genome shotgun (WGS) entry which is preliminary data.</text>
</comment>
<evidence type="ECO:0000313" key="3">
    <source>
        <dbReference type="Proteomes" id="UP000435112"/>
    </source>
</evidence>
<reference evidence="2 3" key="1">
    <citation type="submission" date="2018-09" db="EMBL/GenBank/DDBJ databases">
        <title>Genomic investigation of the strawberry pathogen Phytophthora fragariae indicates pathogenicity is determined by transcriptional variation in three key races.</title>
        <authorList>
            <person name="Adams T.M."/>
            <person name="Armitage A.D."/>
            <person name="Sobczyk M.K."/>
            <person name="Bates H.J."/>
            <person name="Dunwell J.M."/>
            <person name="Nellist C.F."/>
            <person name="Harrison R.J."/>
        </authorList>
    </citation>
    <scope>NUCLEOTIDE SEQUENCE [LARGE SCALE GENOMIC DNA]</scope>
    <source>
        <strain evidence="2 3">SCRP324</strain>
    </source>
</reference>
<evidence type="ECO:0000313" key="2">
    <source>
        <dbReference type="EMBL" id="KAE9046860.1"/>
    </source>
</evidence>
<evidence type="ECO:0000256" key="1">
    <source>
        <dbReference type="SAM" id="SignalP"/>
    </source>
</evidence>
<dbReference type="AlphaFoldDB" id="A0A6A3NW37"/>
<dbReference type="Proteomes" id="UP000435112">
    <property type="component" value="Unassembled WGS sequence"/>
</dbReference>
<feature type="signal peptide" evidence="1">
    <location>
        <begin position="1"/>
        <end position="15"/>
    </location>
</feature>
<dbReference type="EMBL" id="QXFU01000040">
    <property type="protein sequence ID" value="KAE9046860.1"/>
    <property type="molecule type" value="Genomic_DNA"/>
</dbReference>
<proteinExistence type="predicted"/>
<accession>A0A6A3NW37</accession>
<keyword evidence="1" id="KW-0732">Signal</keyword>
<sequence length="73" mass="7965">MLVFLSPFILLLVYSTPPPRSGGCSSYSLHSRRATRLQTLSGCPRSSAAPPNGEPTVRSFCRHARDCRALFAV</sequence>
<gene>
    <name evidence="2" type="ORF">PR002_g1400</name>
</gene>
<organism evidence="2 3">
    <name type="scientific">Phytophthora rubi</name>
    <dbReference type="NCBI Taxonomy" id="129364"/>
    <lineage>
        <taxon>Eukaryota</taxon>
        <taxon>Sar</taxon>
        <taxon>Stramenopiles</taxon>
        <taxon>Oomycota</taxon>
        <taxon>Peronosporomycetes</taxon>
        <taxon>Peronosporales</taxon>
        <taxon>Peronosporaceae</taxon>
        <taxon>Phytophthora</taxon>
    </lineage>
</organism>
<feature type="chain" id="PRO_5025507591" description="RxLR effector protein" evidence="1">
    <location>
        <begin position="16"/>
        <end position="73"/>
    </location>
</feature>